<feature type="transmembrane region" description="Helical" evidence="6">
    <location>
        <begin position="379"/>
        <end position="400"/>
    </location>
</feature>
<feature type="transmembrane region" description="Helical" evidence="6">
    <location>
        <begin position="21"/>
        <end position="42"/>
    </location>
</feature>
<evidence type="ECO:0000256" key="6">
    <source>
        <dbReference type="SAM" id="Phobius"/>
    </source>
</evidence>
<feature type="transmembrane region" description="Helical" evidence="6">
    <location>
        <begin position="281"/>
        <end position="304"/>
    </location>
</feature>
<evidence type="ECO:0000313" key="10">
    <source>
        <dbReference type="Proteomes" id="UP001302349"/>
    </source>
</evidence>
<evidence type="ECO:0000259" key="7">
    <source>
        <dbReference type="Pfam" id="PF02687"/>
    </source>
</evidence>
<sequence>MIKNYLTIAFRVFKRDKIYSLMNLLGLTVGITASLLLFAYSYNESQYDQYHENKDRIIRIVMDVNFGDDTRAVAVVPAALGNFMKEHAPSVEEYAMLRSIPHAGFQVVKGDEVVAEHGLFYASQGVLDMFTYDWLAGDRATALVPHNTIVLNRSLAEKYFGEVNKAVGGVISRDDGTQYKVTGVIEDVNQKGHFTPNALVSLWDDSKPTNWRDWNWCTYLLLSNPGEDFTPVFQQAFDENMAPELEQQGGGKITFSTQKLTDIYYTSRLEFEMQPNEGNRAFIQGFAIVGCFLLLLAIINYVNLVTAQSQKRAREVGVKKAFGVGSNALRMQFFTEAFVYVLLATMLSSATLVVMNPVFQHFTGDKLPVELLVGWEAPFLVLFFILIITILSGAYPAIVISSFRPVQVLKTNGAGKSGGGLSLRKALIVLQLSVSLLMIVGITGVYTQLRFISGYSLGFEKEQVLLFNLPNAAVGNYHPLRERLMTYTQIGGVASMTDALGEKPPVNDFTYETDEGERTEIIQQLWVDEGFFKTIKVSLLAGRDFRYLAENDTTHSGVLVNRAFVEHAGWKIADVPGKRLWSHDWSDRIIGVAEDFHVVSLHDKLEPLVFRYNMPSRNMLVRYNGPFSEAMDIIQEASWEVAGEELPAWTFLDRKFQLQYEEDEKRASLLAVFTGIVIFIACLGLLSVTAYEVRRRNKEIGIRKILGASAGGILLLFSRSYIALVAWAALLSIPVANYLLTEWLGSFAYRIEVDWWMLVLPLVVLAGICAAVISIQSVKATRVNPVEALRCE</sequence>
<keyword evidence="2" id="KW-1003">Cell membrane</keyword>
<keyword evidence="10" id="KW-1185">Reference proteome</keyword>
<dbReference type="Proteomes" id="UP001302349">
    <property type="component" value="Chromosome"/>
</dbReference>
<name>A0ABZ0IUX2_9BACT</name>
<feature type="domain" description="ABC3 transporter permease C-terminal" evidence="7">
    <location>
        <begin position="288"/>
        <end position="402"/>
    </location>
</feature>
<dbReference type="Pfam" id="PF12704">
    <property type="entry name" value="MacB_PCD"/>
    <property type="match status" value="1"/>
</dbReference>
<dbReference type="InterPro" id="IPR003838">
    <property type="entry name" value="ABC3_permease_C"/>
</dbReference>
<dbReference type="PANTHER" id="PTHR30572">
    <property type="entry name" value="MEMBRANE COMPONENT OF TRANSPORTER-RELATED"/>
    <property type="match status" value="1"/>
</dbReference>
<dbReference type="InterPro" id="IPR025857">
    <property type="entry name" value="MacB_PCD"/>
</dbReference>
<comment type="subcellular location">
    <subcellularLocation>
        <location evidence="1">Cell membrane</location>
        <topology evidence="1">Multi-pass membrane protein</topology>
    </subcellularLocation>
</comment>
<keyword evidence="4 6" id="KW-1133">Transmembrane helix</keyword>
<evidence type="ECO:0000259" key="8">
    <source>
        <dbReference type="Pfam" id="PF12704"/>
    </source>
</evidence>
<dbReference type="EMBL" id="CP136051">
    <property type="protein sequence ID" value="WOK08853.1"/>
    <property type="molecule type" value="Genomic_DNA"/>
</dbReference>
<feature type="transmembrane region" description="Helical" evidence="6">
    <location>
        <begin position="337"/>
        <end position="359"/>
    </location>
</feature>
<evidence type="ECO:0000256" key="3">
    <source>
        <dbReference type="ARBA" id="ARBA00022692"/>
    </source>
</evidence>
<dbReference type="RefSeq" id="WP_317491484.1">
    <property type="nucleotide sequence ID" value="NZ_CP136051.1"/>
</dbReference>
<feature type="transmembrane region" description="Helical" evidence="6">
    <location>
        <begin position="669"/>
        <end position="693"/>
    </location>
</feature>
<feature type="transmembrane region" description="Helical" evidence="6">
    <location>
        <begin position="426"/>
        <end position="446"/>
    </location>
</feature>
<feature type="transmembrane region" description="Helical" evidence="6">
    <location>
        <begin position="705"/>
        <end position="735"/>
    </location>
</feature>
<feature type="domain" description="ABC3 transporter permease C-terminal" evidence="7">
    <location>
        <begin position="672"/>
        <end position="785"/>
    </location>
</feature>
<feature type="domain" description="MacB-like periplasmic core" evidence="8">
    <location>
        <begin position="20"/>
        <end position="206"/>
    </location>
</feature>
<evidence type="ECO:0000256" key="1">
    <source>
        <dbReference type="ARBA" id="ARBA00004651"/>
    </source>
</evidence>
<protein>
    <submittedName>
        <fullName evidence="9">FtsX-like permease family protein</fullName>
    </submittedName>
</protein>
<feature type="transmembrane region" description="Helical" evidence="6">
    <location>
        <begin position="755"/>
        <end position="775"/>
    </location>
</feature>
<dbReference type="PANTHER" id="PTHR30572:SF18">
    <property type="entry name" value="ABC-TYPE MACROLIDE FAMILY EXPORT SYSTEM PERMEASE COMPONENT 2"/>
    <property type="match status" value="1"/>
</dbReference>
<organism evidence="9 10">
    <name type="scientific">Imperialibacter roseus</name>
    <dbReference type="NCBI Taxonomy" id="1324217"/>
    <lineage>
        <taxon>Bacteria</taxon>
        <taxon>Pseudomonadati</taxon>
        <taxon>Bacteroidota</taxon>
        <taxon>Cytophagia</taxon>
        <taxon>Cytophagales</taxon>
        <taxon>Flammeovirgaceae</taxon>
        <taxon>Imperialibacter</taxon>
    </lineage>
</organism>
<dbReference type="InterPro" id="IPR050250">
    <property type="entry name" value="Macrolide_Exporter_MacB"/>
</dbReference>
<evidence type="ECO:0000313" key="9">
    <source>
        <dbReference type="EMBL" id="WOK08853.1"/>
    </source>
</evidence>
<reference evidence="9 10" key="1">
    <citation type="journal article" date="2023" name="Microbiol. Resour. Announc.">
        <title>Complete Genome Sequence of Imperialibacter roseus strain P4T.</title>
        <authorList>
            <person name="Tizabi D.R."/>
            <person name="Bachvaroff T."/>
            <person name="Hill R.T."/>
        </authorList>
    </citation>
    <scope>NUCLEOTIDE SEQUENCE [LARGE SCALE GENOMIC DNA]</scope>
    <source>
        <strain evidence="9 10">P4T</strain>
    </source>
</reference>
<evidence type="ECO:0000256" key="4">
    <source>
        <dbReference type="ARBA" id="ARBA00022989"/>
    </source>
</evidence>
<evidence type="ECO:0000256" key="5">
    <source>
        <dbReference type="ARBA" id="ARBA00023136"/>
    </source>
</evidence>
<keyword evidence="5 6" id="KW-0472">Membrane</keyword>
<evidence type="ECO:0000256" key="2">
    <source>
        <dbReference type="ARBA" id="ARBA00022475"/>
    </source>
</evidence>
<gene>
    <name evidence="9" type="ORF">RT717_09415</name>
</gene>
<proteinExistence type="predicted"/>
<accession>A0ABZ0IUX2</accession>
<dbReference type="Pfam" id="PF02687">
    <property type="entry name" value="FtsX"/>
    <property type="match status" value="2"/>
</dbReference>
<keyword evidence="3 6" id="KW-0812">Transmembrane</keyword>